<dbReference type="Proteomes" id="UP000762676">
    <property type="component" value="Unassembled WGS sequence"/>
</dbReference>
<evidence type="ECO:0000256" key="1">
    <source>
        <dbReference type="SAM" id="MobiDB-lite"/>
    </source>
</evidence>
<reference evidence="2 3" key="1">
    <citation type="journal article" date="2021" name="Elife">
        <title>Chloroplast acquisition without the gene transfer in kleptoplastic sea slugs, Plakobranchus ocellatus.</title>
        <authorList>
            <person name="Maeda T."/>
            <person name="Takahashi S."/>
            <person name="Yoshida T."/>
            <person name="Shimamura S."/>
            <person name="Takaki Y."/>
            <person name="Nagai Y."/>
            <person name="Toyoda A."/>
            <person name="Suzuki Y."/>
            <person name="Arimoto A."/>
            <person name="Ishii H."/>
            <person name="Satoh N."/>
            <person name="Nishiyama T."/>
            <person name="Hasebe M."/>
            <person name="Maruyama T."/>
            <person name="Minagawa J."/>
            <person name="Obokata J."/>
            <person name="Shigenobu S."/>
        </authorList>
    </citation>
    <scope>NUCLEOTIDE SEQUENCE [LARGE SCALE GENOMIC DNA]</scope>
</reference>
<proteinExistence type="predicted"/>
<sequence length="112" mass="12543">MEDFIGTKTDDDIAFETGEELPYDLREALEHFDSITNAESQTKPKIVFNRVKQQLCKTEARMADRRTAKNWLQYLQMLAFSAEVLASGKDGELASAPDDNKGNATISSSLRP</sequence>
<evidence type="ECO:0000313" key="2">
    <source>
        <dbReference type="EMBL" id="GFR67713.1"/>
    </source>
</evidence>
<comment type="caution">
    <text evidence="2">The sequence shown here is derived from an EMBL/GenBank/DDBJ whole genome shotgun (WGS) entry which is preliminary data.</text>
</comment>
<keyword evidence="3" id="KW-1185">Reference proteome</keyword>
<dbReference type="EMBL" id="BMAT01004067">
    <property type="protein sequence ID" value="GFR67713.1"/>
    <property type="molecule type" value="Genomic_DNA"/>
</dbReference>
<organism evidence="2 3">
    <name type="scientific">Elysia marginata</name>
    <dbReference type="NCBI Taxonomy" id="1093978"/>
    <lineage>
        <taxon>Eukaryota</taxon>
        <taxon>Metazoa</taxon>
        <taxon>Spiralia</taxon>
        <taxon>Lophotrochozoa</taxon>
        <taxon>Mollusca</taxon>
        <taxon>Gastropoda</taxon>
        <taxon>Heterobranchia</taxon>
        <taxon>Euthyneura</taxon>
        <taxon>Panpulmonata</taxon>
        <taxon>Sacoglossa</taxon>
        <taxon>Placobranchoidea</taxon>
        <taxon>Plakobranchidae</taxon>
        <taxon>Elysia</taxon>
    </lineage>
</organism>
<accession>A0AAV4F4T6</accession>
<gene>
    <name evidence="2" type="ORF">ElyMa_002006700</name>
</gene>
<evidence type="ECO:0000313" key="3">
    <source>
        <dbReference type="Proteomes" id="UP000762676"/>
    </source>
</evidence>
<protein>
    <submittedName>
        <fullName evidence="2">Uncharacterized protein</fullName>
    </submittedName>
</protein>
<name>A0AAV4F4T6_9GAST</name>
<feature type="compositionally biased region" description="Polar residues" evidence="1">
    <location>
        <begin position="102"/>
        <end position="112"/>
    </location>
</feature>
<dbReference type="AlphaFoldDB" id="A0AAV4F4T6"/>
<feature type="region of interest" description="Disordered" evidence="1">
    <location>
        <begin position="91"/>
        <end position="112"/>
    </location>
</feature>